<dbReference type="InterPro" id="IPR000863">
    <property type="entry name" value="Sulfotransferase_dom"/>
</dbReference>
<dbReference type="SUPFAM" id="SSF52540">
    <property type="entry name" value="P-loop containing nucleoside triphosphate hydrolases"/>
    <property type="match status" value="1"/>
</dbReference>
<keyword evidence="2" id="KW-0808">Transferase</keyword>
<sequence length="253" mass="29991">MNKKPTVMINSVPKSGTHLMVQIIQGIPGFHLCKYYYQSTLSDIRFNPEGVVAVGHFPYNEKLFDNLKKWGIRLFFISRDPRDVAVSLAHFYMRDNLKDHPMHTYFKKYTKSHTERLSVIINGADLTHTEIPSKHGWTGYPNLYQHLAPIYQWFRQPVIIKTTFEKLVDPQTRTKELTRFIDYLWEDIRPLNLSKQEIMERMNDNIRPLQSSTFRKGEVGTWKNEFLPEHKNDFKRVAGSLLIDLKYEQNQDW</sequence>
<evidence type="ECO:0000313" key="5">
    <source>
        <dbReference type="Proteomes" id="UP001185012"/>
    </source>
</evidence>
<dbReference type="InterPro" id="IPR027417">
    <property type="entry name" value="P-loop_NTPase"/>
</dbReference>
<evidence type="ECO:0000256" key="2">
    <source>
        <dbReference type="ARBA" id="ARBA00022679"/>
    </source>
</evidence>
<evidence type="ECO:0000256" key="1">
    <source>
        <dbReference type="ARBA" id="ARBA00005771"/>
    </source>
</evidence>
<dbReference type="PANTHER" id="PTHR11783">
    <property type="entry name" value="SULFOTRANSFERASE SULT"/>
    <property type="match status" value="1"/>
</dbReference>
<feature type="domain" description="Sulfotransferase" evidence="3">
    <location>
        <begin position="51"/>
        <end position="242"/>
    </location>
</feature>
<organism evidence="4 5">
    <name type="scientific">Desmospora profundinema</name>
    <dbReference type="NCBI Taxonomy" id="1571184"/>
    <lineage>
        <taxon>Bacteria</taxon>
        <taxon>Bacillati</taxon>
        <taxon>Bacillota</taxon>
        <taxon>Bacilli</taxon>
        <taxon>Bacillales</taxon>
        <taxon>Thermoactinomycetaceae</taxon>
        <taxon>Desmospora</taxon>
    </lineage>
</organism>
<dbReference type="Proteomes" id="UP001185012">
    <property type="component" value="Unassembled WGS sequence"/>
</dbReference>
<accession>A0ABU1IHT0</accession>
<dbReference type="Gene3D" id="3.40.50.300">
    <property type="entry name" value="P-loop containing nucleotide triphosphate hydrolases"/>
    <property type="match status" value="1"/>
</dbReference>
<evidence type="ECO:0000313" key="4">
    <source>
        <dbReference type="EMBL" id="MDR6224329.1"/>
    </source>
</evidence>
<name>A0ABU1IHT0_9BACL</name>
<gene>
    <name evidence="4" type="ORF">JOE21_000317</name>
</gene>
<protein>
    <recommendedName>
        <fullName evidence="3">Sulfotransferase domain-containing protein</fullName>
    </recommendedName>
</protein>
<comment type="caution">
    <text evidence="4">The sequence shown here is derived from an EMBL/GenBank/DDBJ whole genome shotgun (WGS) entry which is preliminary data.</text>
</comment>
<dbReference type="RefSeq" id="WP_309861518.1">
    <property type="nucleotide sequence ID" value="NZ_JAVDQG010000001.1"/>
</dbReference>
<evidence type="ECO:0000259" key="3">
    <source>
        <dbReference type="Pfam" id="PF00685"/>
    </source>
</evidence>
<proteinExistence type="inferred from homology"/>
<comment type="similarity">
    <text evidence="1">Belongs to the sulfotransferase 1 family.</text>
</comment>
<dbReference type="Pfam" id="PF00685">
    <property type="entry name" value="Sulfotransfer_1"/>
    <property type="match status" value="1"/>
</dbReference>
<dbReference type="EMBL" id="JAVDQG010000001">
    <property type="protein sequence ID" value="MDR6224329.1"/>
    <property type="molecule type" value="Genomic_DNA"/>
</dbReference>
<keyword evidence="5" id="KW-1185">Reference proteome</keyword>
<reference evidence="4 5" key="1">
    <citation type="submission" date="2023-07" db="EMBL/GenBank/DDBJ databases">
        <title>Genomic Encyclopedia of Type Strains, Phase IV (KMG-IV): sequencing the most valuable type-strain genomes for metagenomic binning, comparative biology and taxonomic classification.</title>
        <authorList>
            <person name="Goeker M."/>
        </authorList>
    </citation>
    <scope>NUCLEOTIDE SEQUENCE [LARGE SCALE GENOMIC DNA]</scope>
    <source>
        <strain evidence="4 5">DSM 45903</strain>
    </source>
</reference>